<protein>
    <submittedName>
        <fullName evidence="2">Uncharacterized protein</fullName>
    </submittedName>
</protein>
<dbReference type="Proteomes" id="UP001489004">
    <property type="component" value="Unassembled WGS sequence"/>
</dbReference>
<evidence type="ECO:0000313" key="3">
    <source>
        <dbReference type="Proteomes" id="UP001489004"/>
    </source>
</evidence>
<evidence type="ECO:0000256" key="1">
    <source>
        <dbReference type="ARBA" id="ARBA00010169"/>
    </source>
</evidence>
<dbReference type="InterPro" id="IPR015867">
    <property type="entry name" value="N-reg_PII/ATP_PRibTrfase_C"/>
</dbReference>
<proteinExistence type="inferred from homology"/>
<dbReference type="AlphaFoldDB" id="A0AAW1PJJ0"/>
<dbReference type="Pfam" id="PF03091">
    <property type="entry name" value="CutA1"/>
    <property type="match status" value="1"/>
</dbReference>
<sequence>MFAFRCALATRSSHPCITALTQRWSTQASAYRAGQLAQGASVTGRSYHAGRVHAAPGVGIHWLTEMDESLPAHHTGAVVVYVTVPNKDVAKTLASSCSSLAACVNIIPGVESIYQWEGKINTDSELLLMIKTRQALVDKLAEHVQGNHPYDVPEVISLPITGGSKNYLKWVFAGTEAATPT</sequence>
<dbReference type="GO" id="GO:0010038">
    <property type="term" value="P:response to metal ion"/>
    <property type="evidence" value="ECO:0007669"/>
    <property type="project" value="InterPro"/>
</dbReference>
<reference evidence="2 3" key="1">
    <citation type="journal article" date="2024" name="Nat. Commun.">
        <title>Phylogenomics reveals the evolutionary origins of lichenization in chlorophyte algae.</title>
        <authorList>
            <person name="Puginier C."/>
            <person name="Libourel C."/>
            <person name="Otte J."/>
            <person name="Skaloud P."/>
            <person name="Haon M."/>
            <person name="Grisel S."/>
            <person name="Petersen M."/>
            <person name="Berrin J.G."/>
            <person name="Delaux P.M."/>
            <person name="Dal Grande F."/>
            <person name="Keller J."/>
        </authorList>
    </citation>
    <scope>NUCLEOTIDE SEQUENCE [LARGE SCALE GENOMIC DNA]</scope>
    <source>
        <strain evidence="2 3">SAG 2043</strain>
    </source>
</reference>
<dbReference type="InterPro" id="IPR011322">
    <property type="entry name" value="N-reg_PII-like_a/b"/>
</dbReference>
<gene>
    <name evidence="2" type="ORF">WJX72_003153</name>
</gene>
<dbReference type="Gene3D" id="3.30.70.120">
    <property type="match status" value="1"/>
</dbReference>
<comment type="similarity">
    <text evidence="1">Belongs to the CutA family.</text>
</comment>
<evidence type="ECO:0000313" key="2">
    <source>
        <dbReference type="EMBL" id="KAK9810000.1"/>
    </source>
</evidence>
<dbReference type="SUPFAM" id="SSF54913">
    <property type="entry name" value="GlnB-like"/>
    <property type="match status" value="1"/>
</dbReference>
<dbReference type="PANTHER" id="PTHR23419">
    <property type="entry name" value="DIVALENT CATION TOLERANCE CUTA-RELATED"/>
    <property type="match status" value="1"/>
</dbReference>
<dbReference type="InterPro" id="IPR004323">
    <property type="entry name" value="Ion_tolerance_CutA"/>
</dbReference>
<name>A0AAW1PJJ0_9CHLO</name>
<keyword evidence="3" id="KW-1185">Reference proteome</keyword>
<dbReference type="GO" id="GO:0005507">
    <property type="term" value="F:copper ion binding"/>
    <property type="evidence" value="ECO:0007669"/>
    <property type="project" value="TreeGrafter"/>
</dbReference>
<comment type="caution">
    <text evidence="2">The sequence shown here is derived from an EMBL/GenBank/DDBJ whole genome shotgun (WGS) entry which is preliminary data.</text>
</comment>
<accession>A0AAW1PJJ0</accession>
<dbReference type="PANTHER" id="PTHR23419:SF8">
    <property type="entry name" value="FI09726P"/>
    <property type="match status" value="1"/>
</dbReference>
<dbReference type="EMBL" id="JALJOR010000010">
    <property type="protein sequence ID" value="KAK9810000.1"/>
    <property type="molecule type" value="Genomic_DNA"/>
</dbReference>
<organism evidence="2 3">
    <name type="scientific">[Myrmecia] bisecta</name>
    <dbReference type="NCBI Taxonomy" id="41462"/>
    <lineage>
        <taxon>Eukaryota</taxon>
        <taxon>Viridiplantae</taxon>
        <taxon>Chlorophyta</taxon>
        <taxon>core chlorophytes</taxon>
        <taxon>Trebouxiophyceae</taxon>
        <taxon>Trebouxiales</taxon>
        <taxon>Trebouxiaceae</taxon>
        <taxon>Myrmecia</taxon>
    </lineage>
</organism>